<feature type="repeat" description="ANK" evidence="3">
    <location>
        <begin position="117"/>
        <end position="149"/>
    </location>
</feature>
<keyword evidence="2 3" id="KW-0040">ANK repeat</keyword>
<evidence type="ECO:0000256" key="2">
    <source>
        <dbReference type="ARBA" id="ARBA00023043"/>
    </source>
</evidence>
<dbReference type="SUPFAM" id="SSF48403">
    <property type="entry name" value="Ankyrin repeat"/>
    <property type="match status" value="1"/>
</dbReference>
<evidence type="ECO:0000313" key="5">
    <source>
        <dbReference type="Proteomes" id="UP001470230"/>
    </source>
</evidence>
<dbReference type="PROSITE" id="PS50088">
    <property type="entry name" value="ANK_REPEAT"/>
    <property type="match status" value="5"/>
</dbReference>
<proteinExistence type="predicted"/>
<reference evidence="4 5" key="1">
    <citation type="submission" date="2024-04" db="EMBL/GenBank/DDBJ databases">
        <title>Tritrichomonas musculus Genome.</title>
        <authorList>
            <person name="Alves-Ferreira E."/>
            <person name="Grigg M."/>
            <person name="Lorenzi H."/>
            <person name="Galac M."/>
        </authorList>
    </citation>
    <scope>NUCLEOTIDE SEQUENCE [LARGE SCALE GENOMIC DNA]</scope>
    <source>
        <strain evidence="4 5">EAF2021</strain>
    </source>
</reference>
<dbReference type="SMART" id="SM00248">
    <property type="entry name" value="ANK"/>
    <property type="match status" value="6"/>
</dbReference>
<dbReference type="InterPro" id="IPR002110">
    <property type="entry name" value="Ankyrin_rpt"/>
</dbReference>
<feature type="repeat" description="ANK" evidence="3">
    <location>
        <begin position="50"/>
        <end position="82"/>
    </location>
</feature>
<dbReference type="PRINTS" id="PR01415">
    <property type="entry name" value="ANKYRIN"/>
</dbReference>
<dbReference type="Gene3D" id="1.25.40.20">
    <property type="entry name" value="Ankyrin repeat-containing domain"/>
    <property type="match status" value="2"/>
</dbReference>
<dbReference type="EMBL" id="JAPFFF010000028">
    <property type="protein sequence ID" value="KAK8847186.1"/>
    <property type="molecule type" value="Genomic_DNA"/>
</dbReference>
<accession>A0ABR2HI59</accession>
<comment type="caution">
    <text evidence="4">The sequence shown here is derived from an EMBL/GenBank/DDBJ whole genome shotgun (WGS) entry which is preliminary data.</text>
</comment>
<evidence type="ECO:0000256" key="1">
    <source>
        <dbReference type="ARBA" id="ARBA00022737"/>
    </source>
</evidence>
<feature type="repeat" description="ANK" evidence="3">
    <location>
        <begin position="152"/>
        <end position="184"/>
    </location>
</feature>
<evidence type="ECO:0000313" key="4">
    <source>
        <dbReference type="EMBL" id="KAK8847186.1"/>
    </source>
</evidence>
<dbReference type="PANTHER" id="PTHR24171">
    <property type="entry name" value="ANKYRIN REPEAT DOMAIN-CONTAINING PROTEIN 39-RELATED"/>
    <property type="match status" value="1"/>
</dbReference>
<keyword evidence="1" id="KW-0677">Repeat</keyword>
<gene>
    <name evidence="4" type="ORF">M9Y10_019769</name>
</gene>
<evidence type="ECO:0008006" key="6">
    <source>
        <dbReference type="Google" id="ProtNLM"/>
    </source>
</evidence>
<dbReference type="Pfam" id="PF12796">
    <property type="entry name" value="Ank_2"/>
    <property type="match status" value="1"/>
</dbReference>
<organism evidence="4 5">
    <name type="scientific">Tritrichomonas musculus</name>
    <dbReference type="NCBI Taxonomy" id="1915356"/>
    <lineage>
        <taxon>Eukaryota</taxon>
        <taxon>Metamonada</taxon>
        <taxon>Parabasalia</taxon>
        <taxon>Tritrichomonadida</taxon>
        <taxon>Tritrichomonadidae</taxon>
        <taxon>Tritrichomonas</taxon>
    </lineage>
</organism>
<evidence type="ECO:0000256" key="3">
    <source>
        <dbReference type="PROSITE-ProRule" id="PRU00023"/>
    </source>
</evidence>
<dbReference type="Proteomes" id="UP001470230">
    <property type="component" value="Unassembled WGS sequence"/>
</dbReference>
<feature type="repeat" description="ANK" evidence="3">
    <location>
        <begin position="83"/>
        <end position="105"/>
    </location>
</feature>
<dbReference type="PROSITE" id="PS50297">
    <property type="entry name" value="ANK_REP_REGION"/>
    <property type="match status" value="5"/>
</dbReference>
<protein>
    <recommendedName>
        <fullName evidence="6">Ankyrin repeat protein</fullName>
    </recommendedName>
</protein>
<dbReference type="InterPro" id="IPR036770">
    <property type="entry name" value="Ankyrin_rpt-contain_sf"/>
</dbReference>
<dbReference type="PANTHER" id="PTHR24171:SF10">
    <property type="entry name" value="ANKYRIN REPEAT DOMAIN-CONTAINING PROTEIN 29-LIKE"/>
    <property type="match status" value="1"/>
</dbReference>
<name>A0ABR2HI59_9EUKA</name>
<sequence>MIRITRRAVSVPNNEGLEPIHIAARDGDLNTVINLIENKAKVNAVAKNEFKETALHFAAKNGHLDIVKYLLDHKAKLHQTEERGFEAIHLAAENGHLEVLRYLVEEKKVKPNIKATDDFTPIQAATLKGHLPCVQFLVEKGVDINQTNSFLVKMSLLEMAAGEGYMDICKYLVDQGANVNAKDKTGDRASDLAAQKGHIEVAEYLKSLEKNSVCCIIQ</sequence>
<keyword evidence="5" id="KW-1185">Reference proteome</keyword>
<dbReference type="Pfam" id="PF13637">
    <property type="entry name" value="Ank_4"/>
    <property type="match status" value="2"/>
</dbReference>
<feature type="repeat" description="ANK" evidence="3">
    <location>
        <begin position="15"/>
        <end position="47"/>
    </location>
</feature>